<dbReference type="NCBIfam" id="TIGR02150">
    <property type="entry name" value="IPP_isom_1"/>
    <property type="match status" value="1"/>
</dbReference>
<dbReference type="InterPro" id="IPR033749">
    <property type="entry name" value="Polyprenyl_synt_CS"/>
</dbReference>
<dbReference type="SUPFAM" id="SSF48576">
    <property type="entry name" value="Terpenoid synthases"/>
    <property type="match status" value="1"/>
</dbReference>
<dbReference type="Pfam" id="PF00293">
    <property type="entry name" value="NUDIX"/>
    <property type="match status" value="1"/>
</dbReference>
<comment type="function">
    <text evidence="12">Catalyzes the 1,3-allylic rearrangement of the homoallylic substrate isopentenyl (IPP) to its highly electrophilic allylic isomer, dimethylallyl diphosphate (DMAPP).</text>
</comment>
<dbReference type="PANTHER" id="PTHR12001:SF85">
    <property type="entry name" value="SHORT CHAIN ISOPRENYL DIPHOSPHATE SYNTHASE"/>
    <property type="match status" value="1"/>
</dbReference>
<dbReference type="PANTHER" id="PTHR12001">
    <property type="entry name" value="GERANYLGERANYL PYROPHOSPHATE SYNTHASE"/>
    <property type="match status" value="1"/>
</dbReference>
<dbReference type="SUPFAM" id="SSF55811">
    <property type="entry name" value="Nudix"/>
    <property type="match status" value="1"/>
</dbReference>
<feature type="binding site" evidence="12">
    <location>
        <position position="128"/>
    </location>
    <ligand>
        <name>Mn(2+)</name>
        <dbReference type="ChEBI" id="CHEBI:29035"/>
    </ligand>
</feature>
<dbReference type="InterPro" id="IPR056375">
    <property type="entry name" value="Idi_bact"/>
</dbReference>
<dbReference type="Gene3D" id="1.10.600.10">
    <property type="entry name" value="Farnesyl Diphosphate Synthase"/>
    <property type="match status" value="1"/>
</dbReference>
<protein>
    <recommendedName>
        <fullName evidence="4 12">Isopentenyl-diphosphate Delta-isomerase</fullName>
        <shortName evidence="12">IPP isomerase</shortName>
        <ecNumber evidence="4 12">5.3.3.2</ecNumber>
    </recommendedName>
    <alternativeName>
        <fullName evidence="12">IPP:DMAPP isomerase</fullName>
    </alternativeName>
    <alternativeName>
        <fullName evidence="12">Isopentenyl pyrophosphate isomerase</fullName>
    </alternativeName>
</protein>
<dbReference type="Proteomes" id="UP001157109">
    <property type="component" value="Unassembled WGS sequence"/>
</dbReference>
<feature type="active site" evidence="12">
    <location>
        <position position="126"/>
    </location>
</feature>
<dbReference type="PROSITE" id="PS00723">
    <property type="entry name" value="POLYPRENYL_SYNTHASE_1"/>
    <property type="match status" value="1"/>
</dbReference>
<keyword evidence="9 12" id="KW-0464">Manganese</keyword>
<evidence type="ECO:0000256" key="8">
    <source>
        <dbReference type="ARBA" id="ARBA00022842"/>
    </source>
</evidence>
<dbReference type="InterPro" id="IPR008949">
    <property type="entry name" value="Isoprenoid_synthase_dom_sf"/>
</dbReference>
<reference evidence="15" key="1">
    <citation type="journal article" date="2019" name="Int. J. Syst. Evol. Microbiol.">
        <title>The Global Catalogue of Microorganisms (GCM) 10K type strain sequencing project: providing services to taxonomists for standard genome sequencing and annotation.</title>
        <authorList>
            <consortium name="The Broad Institute Genomics Platform"/>
            <consortium name="The Broad Institute Genome Sequencing Center for Infectious Disease"/>
            <person name="Wu L."/>
            <person name="Ma J."/>
        </authorList>
    </citation>
    <scope>NUCLEOTIDE SEQUENCE [LARGE SCALE GENOMIC DNA]</scope>
    <source>
        <strain evidence="15">NBRC 105830</strain>
    </source>
</reference>
<dbReference type="InterPro" id="IPR015797">
    <property type="entry name" value="NUDIX_hydrolase-like_dom_sf"/>
</dbReference>
<dbReference type="Gene3D" id="3.90.79.10">
    <property type="entry name" value="Nucleoside Triphosphate Pyrophosphohydrolase"/>
    <property type="match status" value="1"/>
</dbReference>
<dbReference type="EC" id="5.3.3.2" evidence="4 12"/>
<evidence type="ECO:0000256" key="6">
    <source>
        <dbReference type="ARBA" id="ARBA00022679"/>
    </source>
</evidence>
<dbReference type="EMBL" id="BSUJ01000001">
    <property type="protein sequence ID" value="GMA21744.1"/>
    <property type="molecule type" value="Genomic_DNA"/>
</dbReference>
<comment type="similarity">
    <text evidence="2">Belongs to the FPP/GGPP synthase family.</text>
</comment>
<comment type="similarity">
    <text evidence="3 12">Belongs to the IPP isomerase type 1 family.</text>
</comment>
<evidence type="ECO:0000256" key="7">
    <source>
        <dbReference type="ARBA" id="ARBA00022723"/>
    </source>
</evidence>
<evidence type="ECO:0000256" key="1">
    <source>
        <dbReference type="ARBA" id="ARBA00004826"/>
    </source>
</evidence>
<evidence type="ECO:0000256" key="11">
    <source>
        <dbReference type="ARBA" id="ARBA00023235"/>
    </source>
</evidence>
<gene>
    <name evidence="12" type="primary">idi</name>
    <name evidence="14" type="ORF">GCM10025862_37650</name>
</gene>
<feature type="binding site" evidence="12">
    <location>
        <position position="146"/>
    </location>
    <ligand>
        <name>Mg(2+)</name>
        <dbReference type="ChEBI" id="CHEBI:18420"/>
    </ligand>
</feature>
<proteinExistence type="inferred from homology"/>
<evidence type="ECO:0000256" key="12">
    <source>
        <dbReference type="HAMAP-Rule" id="MF_00202"/>
    </source>
</evidence>
<evidence type="ECO:0000313" key="15">
    <source>
        <dbReference type="Proteomes" id="UP001157109"/>
    </source>
</evidence>
<feature type="active site" evidence="12">
    <location>
        <position position="175"/>
    </location>
</feature>
<feature type="binding site" evidence="12">
    <location>
        <position position="84"/>
    </location>
    <ligand>
        <name>Mn(2+)</name>
        <dbReference type="ChEBI" id="CHEBI:29035"/>
    </ligand>
</feature>
<evidence type="ECO:0000256" key="2">
    <source>
        <dbReference type="ARBA" id="ARBA00006706"/>
    </source>
</evidence>
<keyword evidence="10 12" id="KW-0414">Isoprene biosynthesis</keyword>
<evidence type="ECO:0000256" key="4">
    <source>
        <dbReference type="ARBA" id="ARBA00012057"/>
    </source>
</evidence>
<evidence type="ECO:0000256" key="5">
    <source>
        <dbReference type="ARBA" id="ARBA00022490"/>
    </source>
</evidence>
<comment type="pathway">
    <text evidence="1 12">Isoprenoid biosynthesis; dimethylallyl diphosphate biosynthesis; dimethylallyl diphosphate from isopentenyl diphosphate: step 1/1.</text>
</comment>
<evidence type="ECO:0000313" key="14">
    <source>
        <dbReference type="EMBL" id="GMA21744.1"/>
    </source>
</evidence>
<dbReference type="InterPro" id="IPR011876">
    <property type="entry name" value="IsopentenylPP_isomerase_typ1"/>
</dbReference>
<evidence type="ECO:0000256" key="9">
    <source>
        <dbReference type="ARBA" id="ARBA00023211"/>
    </source>
</evidence>
<feature type="binding site" evidence="12">
    <location>
        <position position="91"/>
    </location>
    <ligand>
        <name>Mn(2+)</name>
        <dbReference type="ChEBI" id="CHEBI:29035"/>
    </ligand>
</feature>
<dbReference type="InterPro" id="IPR000086">
    <property type="entry name" value="NUDIX_hydrolase_dom"/>
</dbReference>
<feature type="binding site" evidence="12">
    <location>
        <position position="175"/>
    </location>
    <ligand>
        <name>Mn(2+)</name>
        <dbReference type="ChEBI" id="CHEBI:29035"/>
    </ligand>
</feature>
<dbReference type="HAMAP" id="MF_00202">
    <property type="entry name" value="Idi"/>
    <property type="match status" value="1"/>
</dbReference>
<keyword evidence="8 12" id="KW-0460">Magnesium</keyword>
<organism evidence="14 15">
    <name type="scientific">Arsenicicoccus piscis</name>
    <dbReference type="NCBI Taxonomy" id="673954"/>
    <lineage>
        <taxon>Bacteria</taxon>
        <taxon>Bacillati</taxon>
        <taxon>Actinomycetota</taxon>
        <taxon>Actinomycetes</taxon>
        <taxon>Micrococcales</taxon>
        <taxon>Intrasporangiaceae</taxon>
        <taxon>Arsenicicoccus</taxon>
    </lineage>
</organism>
<dbReference type="InterPro" id="IPR000092">
    <property type="entry name" value="Polyprenyl_synt"/>
</dbReference>
<evidence type="ECO:0000259" key="13">
    <source>
        <dbReference type="PROSITE" id="PS51462"/>
    </source>
</evidence>
<comment type="subcellular location">
    <subcellularLocation>
        <location evidence="12">Cytoplasm</location>
    </subcellularLocation>
</comment>
<dbReference type="NCBIfam" id="NF002995">
    <property type="entry name" value="PRK03759.1"/>
    <property type="match status" value="1"/>
</dbReference>
<keyword evidence="15" id="KW-1185">Reference proteome</keyword>
<dbReference type="CDD" id="cd02885">
    <property type="entry name" value="NUDIX_IPP_Isomerase"/>
    <property type="match status" value="1"/>
</dbReference>
<sequence>MCALQRIDVIPMTRLSECRWVLNVLTDNGIEDVLSMCSRDESPTMTQGSVQHDGSAIICDTADVVVLVDDFAQPVGTAPRAGVHTTTTPLHLAFSVYLIDGDGRVLLTRRALSKATWPGVWTNSCCGHLRPGESAVEAIHRRVPEELGVDVTGLRPLLPDFRYRAIDASGVVENEICPVFIGQINGTVTVDPDEVMETTWVTWEELATIAASTPRLLSPWCAAQVASLGDLRSVTASWDPKVGVPMLADTLSAVDDQLREACAQVEQTWSAVLAGHSDPILQGEDLPSWLGRLVIGHGKRIRPSMCHWGFVAGGGRAGTRGAGDMVSAAAALETLHCFALIHDDIMDESDLRRGEPSVHALAGRRHRQNSGVGSSDQYGLSIAILLGDLAHHVSEHLAATLPPALRAVWQDLTIELIAGQREDICASASTDLDARRAARIAAIKSGAYTIARPLQLGATAAGASEEVHRALASYGHQLGLAFALRDDVLGLWGDPMLTGKPVGIDLAQRKPTVLWEYATENLTGTPADLLRLVGSPESTQADRDELLVRFDDIGVRAWAENQIAEHVDQALAKLDAVPLPGDAHRGLVDMAGVIAWRQA</sequence>
<evidence type="ECO:0000256" key="3">
    <source>
        <dbReference type="ARBA" id="ARBA00007579"/>
    </source>
</evidence>
<comment type="cofactor">
    <cofactor evidence="12">
        <name>Mn(2+)</name>
        <dbReference type="ChEBI" id="CHEBI:29035"/>
    </cofactor>
    <text evidence="12">Binds 1 Mn(2+) ion per subunit.</text>
</comment>
<feature type="binding site" evidence="12">
    <location>
        <position position="173"/>
    </location>
    <ligand>
        <name>Mn(2+)</name>
        <dbReference type="ChEBI" id="CHEBI:29035"/>
    </ligand>
</feature>
<keyword evidence="7 12" id="KW-0479">Metal-binding</keyword>
<accession>A0ABQ6HTE4</accession>
<feature type="domain" description="Nudix hydrolase" evidence="13">
    <location>
        <begin position="89"/>
        <end position="223"/>
    </location>
</feature>
<keyword evidence="5 12" id="KW-0963">Cytoplasm</keyword>
<comment type="cofactor">
    <cofactor evidence="12">
        <name>Mg(2+)</name>
        <dbReference type="ChEBI" id="CHEBI:18420"/>
    </cofactor>
    <text evidence="12">Binds 1 Mg(2+) ion per subunit. The magnesium ion binds only when substrate is bound.</text>
</comment>
<dbReference type="SFLD" id="SFLDS00005">
    <property type="entry name" value="Isoprenoid_Synthase_Type_I"/>
    <property type="match status" value="1"/>
</dbReference>
<comment type="catalytic activity">
    <reaction evidence="12">
        <text>isopentenyl diphosphate = dimethylallyl diphosphate</text>
        <dbReference type="Rhea" id="RHEA:23284"/>
        <dbReference type="ChEBI" id="CHEBI:57623"/>
        <dbReference type="ChEBI" id="CHEBI:128769"/>
        <dbReference type="EC" id="5.3.3.2"/>
    </reaction>
</comment>
<dbReference type="PROSITE" id="PS51462">
    <property type="entry name" value="NUDIX"/>
    <property type="match status" value="1"/>
</dbReference>
<comment type="caution">
    <text evidence="14">The sequence shown here is derived from an EMBL/GenBank/DDBJ whole genome shotgun (WGS) entry which is preliminary data.</text>
</comment>
<dbReference type="CDD" id="cd00685">
    <property type="entry name" value="Trans_IPPS_HT"/>
    <property type="match status" value="1"/>
</dbReference>
<name>A0ABQ6HTE4_9MICO</name>
<dbReference type="Pfam" id="PF00348">
    <property type="entry name" value="polyprenyl_synt"/>
    <property type="match status" value="1"/>
</dbReference>
<keyword evidence="11 12" id="KW-0413">Isomerase</keyword>
<evidence type="ECO:0000256" key="10">
    <source>
        <dbReference type="ARBA" id="ARBA00023229"/>
    </source>
</evidence>
<keyword evidence="6" id="KW-0808">Transferase</keyword>